<dbReference type="RefSeq" id="WP_133225969.1">
    <property type="nucleotide sequence ID" value="NZ_SMRT01000002.1"/>
</dbReference>
<dbReference type="SMART" id="SM00116">
    <property type="entry name" value="CBS"/>
    <property type="match status" value="2"/>
</dbReference>
<protein>
    <submittedName>
        <fullName evidence="5">GGDEF domain-containing protein</fullName>
    </submittedName>
</protein>
<dbReference type="Gene3D" id="3.10.580.10">
    <property type="entry name" value="CBS-domain"/>
    <property type="match status" value="1"/>
</dbReference>
<feature type="domain" description="CBS" evidence="4">
    <location>
        <begin position="7"/>
        <end position="64"/>
    </location>
</feature>
<dbReference type="InterPro" id="IPR029787">
    <property type="entry name" value="Nucleotide_cyclase"/>
</dbReference>
<dbReference type="PANTHER" id="PTHR43080:SF2">
    <property type="entry name" value="CBS DOMAIN-CONTAINING PROTEIN"/>
    <property type="match status" value="1"/>
</dbReference>
<dbReference type="InterPro" id="IPR000160">
    <property type="entry name" value="GGDEF_dom"/>
</dbReference>
<dbReference type="NCBIfam" id="TIGR00254">
    <property type="entry name" value="GGDEF"/>
    <property type="match status" value="1"/>
</dbReference>
<dbReference type="SUPFAM" id="SSF54631">
    <property type="entry name" value="CBS-domain pair"/>
    <property type="match status" value="1"/>
</dbReference>
<evidence type="ECO:0000313" key="6">
    <source>
        <dbReference type="Proteomes" id="UP000295636"/>
    </source>
</evidence>
<dbReference type="InterPro" id="IPR043128">
    <property type="entry name" value="Rev_trsase/Diguanyl_cyclase"/>
</dbReference>
<reference evidence="5 6" key="1">
    <citation type="submission" date="2019-03" db="EMBL/GenBank/DDBJ databases">
        <title>This is whole genome sequence of Paenibacillus sp MS74 strain.</title>
        <authorList>
            <person name="Trinh H.N."/>
        </authorList>
    </citation>
    <scope>NUCLEOTIDE SEQUENCE [LARGE SCALE GENOMIC DNA]</scope>
    <source>
        <strain evidence="5 6">MS74</strain>
    </source>
</reference>
<name>A0A4R5KVA9_9BACL</name>
<dbReference type="InterPro" id="IPR046342">
    <property type="entry name" value="CBS_dom_sf"/>
</dbReference>
<evidence type="ECO:0000259" key="3">
    <source>
        <dbReference type="PROSITE" id="PS50887"/>
    </source>
</evidence>
<dbReference type="SMART" id="SM00267">
    <property type="entry name" value="GGDEF"/>
    <property type="match status" value="1"/>
</dbReference>
<organism evidence="5 6">
    <name type="scientific">Paenibacillus piri</name>
    <dbReference type="NCBI Taxonomy" id="2547395"/>
    <lineage>
        <taxon>Bacteria</taxon>
        <taxon>Bacillati</taxon>
        <taxon>Bacillota</taxon>
        <taxon>Bacilli</taxon>
        <taxon>Bacillales</taxon>
        <taxon>Paenibacillaceae</taxon>
        <taxon>Paenibacillus</taxon>
    </lineage>
</organism>
<dbReference type="OrthoDB" id="12905at2"/>
<dbReference type="AlphaFoldDB" id="A0A4R5KVA9"/>
<dbReference type="CDD" id="cd01949">
    <property type="entry name" value="GGDEF"/>
    <property type="match status" value="1"/>
</dbReference>
<dbReference type="PANTHER" id="PTHR43080">
    <property type="entry name" value="CBS DOMAIN-CONTAINING PROTEIN CBSX3, MITOCHONDRIAL"/>
    <property type="match status" value="1"/>
</dbReference>
<keyword evidence="6" id="KW-1185">Reference proteome</keyword>
<dbReference type="EMBL" id="SMRT01000002">
    <property type="protein sequence ID" value="TDF99432.1"/>
    <property type="molecule type" value="Genomic_DNA"/>
</dbReference>
<evidence type="ECO:0000259" key="4">
    <source>
        <dbReference type="PROSITE" id="PS51371"/>
    </source>
</evidence>
<dbReference type="InterPro" id="IPR051257">
    <property type="entry name" value="Diverse_CBS-Domain"/>
</dbReference>
<comment type="caution">
    <text evidence="5">The sequence shown here is derived from an EMBL/GenBank/DDBJ whole genome shotgun (WGS) entry which is preliminary data.</text>
</comment>
<evidence type="ECO:0000256" key="2">
    <source>
        <dbReference type="PROSITE-ProRule" id="PRU00703"/>
    </source>
</evidence>
<keyword evidence="1 2" id="KW-0129">CBS domain</keyword>
<dbReference type="Pfam" id="PF00990">
    <property type="entry name" value="GGDEF"/>
    <property type="match status" value="1"/>
</dbReference>
<dbReference type="PROSITE" id="PS50887">
    <property type="entry name" value="GGDEF"/>
    <property type="match status" value="1"/>
</dbReference>
<dbReference type="Pfam" id="PF00571">
    <property type="entry name" value="CBS"/>
    <property type="match status" value="2"/>
</dbReference>
<evidence type="ECO:0000313" key="5">
    <source>
        <dbReference type="EMBL" id="TDF99432.1"/>
    </source>
</evidence>
<evidence type="ECO:0000256" key="1">
    <source>
        <dbReference type="ARBA" id="ARBA00023122"/>
    </source>
</evidence>
<dbReference type="Proteomes" id="UP000295636">
    <property type="component" value="Unassembled WGS sequence"/>
</dbReference>
<dbReference type="Gene3D" id="3.30.70.270">
    <property type="match status" value="1"/>
</dbReference>
<dbReference type="PROSITE" id="PS51371">
    <property type="entry name" value="CBS"/>
    <property type="match status" value="2"/>
</dbReference>
<proteinExistence type="predicted"/>
<dbReference type="SUPFAM" id="SSF55073">
    <property type="entry name" value="Nucleotide cyclase"/>
    <property type="match status" value="1"/>
</dbReference>
<feature type="domain" description="GGDEF" evidence="3">
    <location>
        <begin position="142"/>
        <end position="264"/>
    </location>
</feature>
<dbReference type="InterPro" id="IPR000644">
    <property type="entry name" value="CBS_dom"/>
</dbReference>
<accession>A0A4R5KVA9</accession>
<gene>
    <name evidence="5" type="ORF">E1757_06155</name>
</gene>
<feature type="domain" description="CBS" evidence="4">
    <location>
        <begin position="65"/>
        <end position="120"/>
    </location>
</feature>
<sequence>MKVREIMTSPIHTVTSERSVQYVSDIMSELKIGSLVVVDYGKTVGIITSRDIRSSHPNRIVADSMTPEPVSILQDQFVWEALDIMEKHCIERLLVIDGEQTIGIVTRETVQIKLSQILDPLTGLYRAPYIQHIGEYMLNQRQPFQLLFIDLNNFGEINKVYGHPVGDDIIVGFSNHLRSSSDDRDYVCRYAGDEFVIITTRNEHDTLALVNSVSNPAMIHNINISAAVGLVNISLVTDFFTYSLRELISHASLQSTSIKRYSAS</sequence>